<protein>
    <submittedName>
        <fullName evidence="3">TfoX/Sxy family protein</fullName>
    </submittedName>
</protein>
<gene>
    <name evidence="3" type="ORF">RPE78_04165</name>
</gene>
<evidence type="ECO:0000313" key="3">
    <source>
        <dbReference type="EMBL" id="WRY34493.1"/>
    </source>
</evidence>
<dbReference type="Pfam" id="PF04993">
    <property type="entry name" value="TfoX_N"/>
    <property type="match status" value="1"/>
</dbReference>
<reference evidence="3 4" key="1">
    <citation type="submission" date="2023-09" db="EMBL/GenBank/DDBJ databases">
        <title>Thioclava shenzhenensis sp. nov., a multidrug resistant bacteria-antagonizing species isolated from coastal seawater.</title>
        <authorList>
            <person name="Long M."/>
        </authorList>
    </citation>
    <scope>NUCLEOTIDE SEQUENCE [LARGE SCALE GENOMIC DNA]</scope>
    <source>
        <strain evidence="3 4">FTW29</strain>
    </source>
</reference>
<organism evidence="3 4">
    <name type="scientific">Thioclava litoralis</name>
    <dbReference type="NCBI Taxonomy" id="3076557"/>
    <lineage>
        <taxon>Bacteria</taxon>
        <taxon>Pseudomonadati</taxon>
        <taxon>Pseudomonadota</taxon>
        <taxon>Alphaproteobacteria</taxon>
        <taxon>Rhodobacterales</taxon>
        <taxon>Paracoccaceae</taxon>
        <taxon>Thioclava</taxon>
    </lineage>
</organism>
<accession>A0ABZ1E2A9</accession>
<sequence length="124" mass="13989">MPVSPDIELFLREQLEGRVHTKRMFGGYGVYTDVKCVAFLLNDALFLRPLPEIRAYIEGTGHDLVMDGPVKGAKSYYRIDPDLWEDGDWLMGLIRTAHEVIPAPKPAAKPKAKPKKTHRESGKD</sequence>
<keyword evidence="4" id="KW-1185">Reference proteome</keyword>
<feature type="region of interest" description="Disordered" evidence="1">
    <location>
        <begin position="101"/>
        <end position="124"/>
    </location>
</feature>
<name>A0ABZ1E2A9_9RHOB</name>
<evidence type="ECO:0000259" key="2">
    <source>
        <dbReference type="Pfam" id="PF04993"/>
    </source>
</evidence>
<evidence type="ECO:0000256" key="1">
    <source>
        <dbReference type="SAM" id="MobiDB-lite"/>
    </source>
</evidence>
<dbReference type="Gene3D" id="3.30.1460.30">
    <property type="entry name" value="YgaC/TfoX-N like chaperone"/>
    <property type="match status" value="1"/>
</dbReference>
<feature type="domain" description="TfoX N-terminal" evidence="2">
    <location>
        <begin position="17"/>
        <end position="99"/>
    </location>
</feature>
<dbReference type="Proteomes" id="UP001623290">
    <property type="component" value="Chromosome"/>
</dbReference>
<evidence type="ECO:0000313" key="4">
    <source>
        <dbReference type="Proteomes" id="UP001623290"/>
    </source>
</evidence>
<feature type="compositionally biased region" description="Basic residues" evidence="1">
    <location>
        <begin position="108"/>
        <end position="118"/>
    </location>
</feature>
<dbReference type="SUPFAM" id="SSF159894">
    <property type="entry name" value="YgaC/TfoX-N like"/>
    <property type="match status" value="1"/>
</dbReference>
<dbReference type="InterPro" id="IPR007076">
    <property type="entry name" value="TfoX_N"/>
</dbReference>
<proteinExistence type="predicted"/>
<dbReference type="EMBL" id="CP135443">
    <property type="protein sequence ID" value="WRY34493.1"/>
    <property type="molecule type" value="Genomic_DNA"/>
</dbReference>
<dbReference type="RefSeq" id="WP_406721300.1">
    <property type="nucleotide sequence ID" value="NZ_CP135443.1"/>
</dbReference>